<dbReference type="AlphaFoldDB" id="A0A9P0CYG8"/>
<evidence type="ECO:0000313" key="2">
    <source>
        <dbReference type="EMBL" id="CAH1111642.1"/>
    </source>
</evidence>
<evidence type="ECO:0000256" key="1">
    <source>
        <dbReference type="SAM" id="Coils"/>
    </source>
</evidence>
<protein>
    <submittedName>
        <fullName evidence="2">Uncharacterized protein</fullName>
    </submittedName>
</protein>
<dbReference type="OrthoDB" id="6749320at2759"/>
<accession>A0A9P0CYG8</accession>
<proteinExistence type="predicted"/>
<reference evidence="2" key="1">
    <citation type="submission" date="2022-01" db="EMBL/GenBank/DDBJ databases">
        <authorList>
            <person name="King R."/>
        </authorList>
    </citation>
    <scope>NUCLEOTIDE SEQUENCE</scope>
</reference>
<keyword evidence="1" id="KW-0175">Coiled coil</keyword>
<evidence type="ECO:0000313" key="3">
    <source>
        <dbReference type="Proteomes" id="UP001153636"/>
    </source>
</evidence>
<gene>
    <name evidence="2" type="ORF">PSYICH_LOCUS12801</name>
</gene>
<keyword evidence="3" id="KW-1185">Reference proteome</keyword>
<organism evidence="2 3">
    <name type="scientific">Psylliodes chrysocephalus</name>
    <dbReference type="NCBI Taxonomy" id="3402493"/>
    <lineage>
        <taxon>Eukaryota</taxon>
        <taxon>Metazoa</taxon>
        <taxon>Ecdysozoa</taxon>
        <taxon>Arthropoda</taxon>
        <taxon>Hexapoda</taxon>
        <taxon>Insecta</taxon>
        <taxon>Pterygota</taxon>
        <taxon>Neoptera</taxon>
        <taxon>Endopterygota</taxon>
        <taxon>Coleoptera</taxon>
        <taxon>Polyphaga</taxon>
        <taxon>Cucujiformia</taxon>
        <taxon>Chrysomeloidea</taxon>
        <taxon>Chrysomelidae</taxon>
        <taxon>Galerucinae</taxon>
        <taxon>Alticini</taxon>
        <taxon>Psylliodes</taxon>
    </lineage>
</organism>
<feature type="coiled-coil region" evidence="1">
    <location>
        <begin position="7"/>
        <end position="58"/>
    </location>
</feature>
<dbReference type="EMBL" id="OV651818">
    <property type="protein sequence ID" value="CAH1111642.1"/>
    <property type="molecule type" value="Genomic_DNA"/>
</dbReference>
<sequence length="149" mass="17320">MESSDDISDYESLKQNYQRLKSELDNTKSELFEAKCTLKVLEAMKQDYQKEIDQLETQDILHKQKFEEVVRYLEKSIIDIKEKNSEEKLSLDNVISSMEELRSKVTSADWNNNPISFCGDTSSYIKGLISDSMGYYEGVNEADRVENYT</sequence>
<dbReference type="Proteomes" id="UP001153636">
    <property type="component" value="Chromosome 6"/>
</dbReference>
<name>A0A9P0CYG8_9CUCU</name>